<dbReference type="OrthoDB" id="4221737at2"/>
<dbReference type="Proteomes" id="UP000419138">
    <property type="component" value="Unassembled WGS sequence"/>
</dbReference>
<dbReference type="InterPro" id="IPR005490">
    <property type="entry name" value="LD_TPept_cat_dom"/>
</dbReference>
<dbReference type="CDD" id="cd16913">
    <property type="entry name" value="YkuD_like"/>
    <property type="match status" value="1"/>
</dbReference>
<organism evidence="10 11">
    <name type="scientific">Streptomyces jumonjinensis</name>
    <dbReference type="NCBI Taxonomy" id="1945"/>
    <lineage>
        <taxon>Bacteria</taxon>
        <taxon>Bacillati</taxon>
        <taxon>Actinomycetota</taxon>
        <taxon>Actinomycetes</taxon>
        <taxon>Kitasatosporales</taxon>
        <taxon>Streptomycetaceae</taxon>
        <taxon>Streptomyces</taxon>
    </lineage>
</organism>
<comment type="pathway">
    <text evidence="1 6">Cell wall biogenesis; peptidoglycan biosynthesis.</text>
</comment>
<accession>A0A646KPU7</accession>
<evidence type="ECO:0000256" key="4">
    <source>
        <dbReference type="ARBA" id="ARBA00022984"/>
    </source>
</evidence>
<dbReference type="SUPFAM" id="SSF141523">
    <property type="entry name" value="L,D-transpeptidase catalytic domain-like"/>
    <property type="match status" value="1"/>
</dbReference>
<keyword evidence="2" id="KW-0808">Transferase</keyword>
<evidence type="ECO:0000313" key="11">
    <source>
        <dbReference type="Proteomes" id="UP000419138"/>
    </source>
</evidence>
<sequence>MTTHMTGIIHPTRWALPSAAVSLTLLAGIAATASAAATGPTPPTTHTRAHGPSTAAATHSASRAVHLKFDKSSPSSSTLSVLQGGTVKATFRAGSGSITNECTTGKGWLPNGTYTLGQHTRTYDGTKIKGYAIRLPDKKCHNGTGRARTALFIHSEMNRNGSQGSTEQRRWTDTNPNDFYSEGCIKLRPADIRSLFNRLDRIGWPTTLTVVS</sequence>
<evidence type="ECO:0000256" key="8">
    <source>
        <dbReference type="SAM" id="SignalP"/>
    </source>
</evidence>
<keyword evidence="8" id="KW-0732">Signal</keyword>
<evidence type="ECO:0000256" key="1">
    <source>
        <dbReference type="ARBA" id="ARBA00004752"/>
    </source>
</evidence>
<keyword evidence="5 6" id="KW-0961">Cell wall biogenesis/degradation</keyword>
<dbReference type="Gene3D" id="2.40.440.10">
    <property type="entry name" value="L,D-transpeptidase catalytic domain-like"/>
    <property type="match status" value="1"/>
</dbReference>
<dbReference type="UniPathway" id="UPA00219"/>
<feature type="region of interest" description="Disordered" evidence="7">
    <location>
        <begin position="35"/>
        <end position="56"/>
    </location>
</feature>
<feature type="domain" description="L,D-TPase catalytic" evidence="9">
    <location>
        <begin position="68"/>
        <end position="209"/>
    </location>
</feature>
<evidence type="ECO:0000259" key="9">
    <source>
        <dbReference type="PROSITE" id="PS52029"/>
    </source>
</evidence>
<protein>
    <submittedName>
        <fullName evidence="10">Murein L,D-transpeptidase</fullName>
    </submittedName>
</protein>
<dbReference type="GO" id="GO:0071555">
    <property type="term" value="P:cell wall organization"/>
    <property type="evidence" value="ECO:0007669"/>
    <property type="project" value="UniProtKB-UniRule"/>
</dbReference>
<dbReference type="Pfam" id="PF03734">
    <property type="entry name" value="YkuD"/>
    <property type="match status" value="1"/>
</dbReference>
<comment type="caution">
    <text evidence="10">The sequence shown here is derived from an EMBL/GenBank/DDBJ whole genome shotgun (WGS) entry which is preliminary data.</text>
</comment>
<dbReference type="EMBL" id="VCLA01000184">
    <property type="protein sequence ID" value="MQT04098.1"/>
    <property type="molecule type" value="Genomic_DNA"/>
</dbReference>
<dbReference type="GO" id="GO:0016740">
    <property type="term" value="F:transferase activity"/>
    <property type="evidence" value="ECO:0007669"/>
    <property type="project" value="UniProtKB-KW"/>
</dbReference>
<evidence type="ECO:0000256" key="3">
    <source>
        <dbReference type="ARBA" id="ARBA00022960"/>
    </source>
</evidence>
<keyword evidence="11" id="KW-1185">Reference proteome</keyword>
<dbReference type="AlphaFoldDB" id="A0A646KPU7"/>
<proteinExistence type="predicted"/>
<keyword evidence="4 6" id="KW-0573">Peptidoglycan synthesis</keyword>
<gene>
    <name evidence="10" type="ORF">FF041_29180</name>
</gene>
<feature type="active site" description="Proton donor/acceptor" evidence="6">
    <location>
        <position position="154"/>
    </location>
</feature>
<dbReference type="PROSITE" id="PS52029">
    <property type="entry name" value="LD_TPASE"/>
    <property type="match status" value="1"/>
</dbReference>
<evidence type="ECO:0000256" key="5">
    <source>
        <dbReference type="ARBA" id="ARBA00023316"/>
    </source>
</evidence>
<evidence type="ECO:0000256" key="7">
    <source>
        <dbReference type="SAM" id="MobiDB-lite"/>
    </source>
</evidence>
<keyword evidence="3 6" id="KW-0133">Cell shape</keyword>
<evidence type="ECO:0000256" key="2">
    <source>
        <dbReference type="ARBA" id="ARBA00022679"/>
    </source>
</evidence>
<feature type="chain" id="PRO_5038952425" evidence="8">
    <location>
        <begin position="36"/>
        <end position="212"/>
    </location>
</feature>
<evidence type="ECO:0000256" key="6">
    <source>
        <dbReference type="PROSITE-ProRule" id="PRU01373"/>
    </source>
</evidence>
<dbReference type="GO" id="GO:0008360">
    <property type="term" value="P:regulation of cell shape"/>
    <property type="evidence" value="ECO:0007669"/>
    <property type="project" value="UniProtKB-UniRule"/>
</dbReference>
<feature type="signal peptide" evidence="8">
    <location>
        <begin position="1"/>
        <end position="35"/>
    </location>
</feature>
<name>A0A646KPU7_STRJU</name>
<dbReference type="GO" id="GO:0009252">
    <property type="term" value="P:peptidoglycan biosynthetic process"/>
    <property type="evidence" value="ECO:0007669"/>
    <property type="project" value="UniProtKB-UniPathway"/>
</dbReference>
<evidence type="ECO:0000313" key="10">
    <source>
        <dbReference type="EMBL" id="MQT04098.1"/>
    </source>
</evidence>
<dbReference type="InterPro" id="IPR038063">
    <property type="entry name" value="Transpep_catalytic_dom"/>
</dbReference>
<reference evidence="10 11" key="1">
    <citation type="submission" date="2019-05" db="EMBL/GenBank/DDBJ databases">
        <title>Comparative genomics and metabolomics analyses of clavulanic acid producing Streptomyces species provides insight into specialized metabolism and evolution of beta-lactam biosynthetic gene clusters.</title>
        <authorList>
            <person name="Moore M.A."/>
            <person name="Cruz-Morales P."/>
            <person name="Barona Gomez F."/>
            <person name="Kapil T."/>
        </authorList>
    </citation>
    <scope>NUCLEOTIDE SEQUENCE [LARGE SCALE GENOMIC DNA]</scope>
    <source>
        <strain evidence="10 11">NRRL 5741</strain>
    </source>
</reference>
<feature type="active site" description="Nucleophile" evidence="6">
    <location>
        <position position="184"/>
    </location>
</feature>